<sequence length="521" mass="56607">MSMRRPSRSAAQESVNHERLRFGNHSGGSRCAVIHSIHARRFMRAYPIRAEKRSAPIGRRSSLLAALLLGTMLAGPAWAQVSDTPDAATAFGSPLTTEAADAVTDDPTIEALIAEELRPSQPAEPVRIDGRQNPRAETVGGQLRRRAPEPAEADGIRLGTFVLRPSLSQRIVSEQQSSGDDRVFTQTDGRFDLRSDWSRHQFSVIGGGVFQENLSGRGATDPSAEIDAVLRLDLGGPTTATLRAGYDFEREDDTDPNALIGADTQASIHEFSAGAGIAREFGLIRGSVDVDAVRSLYGSARLADGSNVALDDRDQTSFSLRSRLAYAASAILSPFIESQVTRTEFDEEIDRSGFERSATTYGLRTGLEIDLGEKWFGEIAAGYAMRDVDDARLASIDTFTLDGLLNWSPKRGTDVQFGALTEIESSTTADLSGSVAQRFYINLTHVVRDNLLARLGGGLTLRDYYGFDIADQYIYDASAGLVWSLNRHLDVEADIAYERTTQSGTADYDTVTIGAGLTLRR</sequence>
<name>A0A3Q8XTD5_9HYPH</name>
<dbReference type="KEGG" id="abaw:D5400_19595"/>
<dbReference type="AlphaFoldDB" id="A0A3Q8XTD5"/>
<organism evidence="2 3">
    <name type="scientific">Georhizobium profundi</name>
    <dbReference type="NCBI Taxonomy" id="2341112"/>
    <lineage>
        <taxon>Bacteria</taxon>
        <taxon>Pseudomonadati</taxon>
        <taxon>Pseudomonadota</taxon>
        <taxon>Alphaproteobacteria</taxon>
        <taxon>Hyphomicrobiales</taxon>
        <taxon>Rhizobiaceae</taxon>
        <taxon>Georhizobium</taxon>
    </lineage>
</organism>
<proteinExistence type="predicted"/>
<dbReference type="InterPro" id="IPR018759">
    <property type="entry name" value="BBP2_2"/>
</dbReference>
<keyword evidence="3" id="KW-1185">Reference proteome</keyword>
<evidence type="ECO:0000313" key="3">
    <source>
        <dbReference type="Proteomes" id="UP000268192"/>
    </source>
</evidence>
<dbReference type="Proteomes" id="UP000268192">
    <property type="component" value="Chromosome"/>
</dbReference>
<accession>A0A3Q8XTD5</accession>
<evidence type="ECO:0008006" key="4">
    <source>
        <dbReference type="Google" id="ProtNLM"/>
    </source>
</evidence>
<protein>
    <recommendedName>
        <fullName evidence="4">Outer membrane beta-barrel protein</fullName>
    </recommendedName>
</protein>
<reference evidence="2 3" key="1">
    <citation type="submission" date="2018-09" db="EMBL/GenBank/DDBJ databases">
        <title>Marinorhizobium profundi gen. nov., sp. nov., isolated from a deep-sea sediment sample from the New Britain Trench and proposal of Marinorhizobiaceae fam. nov. in the order Rhizobiales of the class Alphaproteobacteria.</title>
        <authorList>
            <person name="Cao J."/>
        </authorList>
    </citation>
    <scope>NUCLEOTIDE SEQUENCE [LARGE SCALE GENOMIC DNA]</scope>
    <source>
        <strain evidence="2 3">WS11</strain>
    </source>
</reference>
<gene>
    <name evidence="2" type="ORF">D5400_19595</name>
</gene>
<evidence type="ECO:0000256" key="1">
    <source>
        <dbReference type="SAM" id="MobiDB-lite"/>
    </source>
</evidence>
<feature type="region of interest" description="Disordered" evidence="1">
    <location>
        <begin position="1"/>
        <end position="22"/>
    </location>
</feature>
<dbReference type="EMBL" id="CP032509">
    <property type="protein sequence ID" value="AZN73199.1"/>
    <property type="molecule type" value="Genomic_DNA"/>
</dbReference>
<evidence type="ECO:0000313" key="2">
    <source>
        <dbReference type="EMBL" id="AZN73199.1"/>
    </source>
</evidence>
<dbReference type="Pfam" id="PF10082">
    <property type="entry name" value="BBP2_2"/>
    <property type="match status" value="1"/>
</dbReference>